<dbReference type="Proteomes" id="UP000677436">
    <property type="component" value="Chromosome"/>
</dbReference>
<dbReference type="SUPFAM" id="SSF53163">
    <property type="entry name" value="HybD-like"/>
    <property type="match status" value="1"/>
</dbReference>
<gene>
    <name evidence="4 5" type="primary">gpr</name>
    <name evidence="5" type="ORF">JIR001_22270</name>
</gene>
<dbReference type="KEGG" id="pabs:JIR001_22270"/>
<evidence type="ECO:0000313" key="5">
    <source>
        <dbReference type="EMBL" id="BCU82444.1"/>
    </source>
</evidence>
<comment type="catalytic activity">
    <reaction evidence="4">
        <text>Endopeptidase action with P4 Glu or Asp, P1 preferably Glu &gt; Asp, P1' hydrophobic and P2' Ala.</text>
        <dbReference type="EC" id="3.4.24.78"/>
    </reaction>
</comment>
<comment type="similarity">
    <text evidence="4">Belongs to the peptidase A25 family.</text>
</comment>
<comment type="subunit">
    <text evidence="4">Homotetramer.</text>
</comment>
<dbReference type="NCBIfam" id="TIGR01441">
    <property type="entry name" value="GPR"/>
    <property type="match status" value="1"/>
</dbReference>
<reference evidence="5" key="2">
    <citation type="journal article" date="2021" name="Microbiol. Resour. Announc.">
        <title>Complete Genome Sequence of Polycladomyces abyssicola JIR-001T, Isolated from Hemipelagic Sediment in Deep Seawater.</title>
        <authorList>
            <person name="Tsubouchi T."/>
            <person name="Kaneko Y."/>
        </authorList>
    </citation>
    <scope>NUCLEOTIDE SEQUENCE</scope>
    <source>
        <strain evidence="5">JIR-001</strain>
    </source>
</reference>
<keyword evidence="6" id="KW-1185">Reference proteome</keyword>
<dbReference type="AlphaFoldDB" id="A0A8D5UG18"/>
<comment type="function">
    <text evidence="4">Initiates the rapid degradation of small, acid-soluble proteins during spore germination.</text>
</comment>
<dbReference type="GO" id="GO:0009847">
    <property type="term" value="P:spore germination"/>
    <property type="evidence" value="ECO:0007669"/>
    <property type="project" value="UniProtKB-UniRule"/>
</dbReference>
<proteinExistence type="inferred from homology"/>
<organism evidence="5 6">
    <name type="scientific">Polycladomyces abyssicola</name>
    <dbReference type="NCBI Taxonomy" id="1125966"/>
    <lineage>
        <taxon>Bacteria</taxon>
        <taxon>Bacillati</taxon>
        <taxon>Bacillota</taxon>
        <taxon>Bacilli</taxon>
        <taxon>Bacillales</taxon>
        <taxon>Thermoactinomycetaceae</taxon>
        <taxon>Polycladomyces</taxon>
    </lineage>
</organism>
<dbReference type="HAMAP" id="MF_00626">
    <property type="entry name" value="Germination_prot"/>
    <property type="match status" value="1"/>
</dbReference>
<evidence type="ECO:0000313" key="6">
    <source>
        <dbReference type="Proteomes" id="UP000677436"/>
    </source>
</evidence>
<keyword evidence="2 4" id="KW-0378">Hydrolase</keyword>
<evidence type="ECO:0000256" key="1">
    <source>
        <dbReference type="ARBA" id="ARBA00022670"/>
    </source>
</evidence>
<reference evidence="5" key="1">
    <citation type="journal article" date="2013" name="Int. J. Syst. Evol. Microbiol.">
        <title>Polycladomyces abyssicola gen. nov., sp. nov., a thermophilic filamentous bacterium isolated from hemipelagic sediment.</title>
        <authorList>
            <person name="Tsubouchi T."/>
            <person name="Shimane Y."/>
            <person name="Mori K."/>
            <person name="Usui K."/>
            <person name="Hiraki T."/>
            <person name="Tame A."/>
            <person name="Uematsu K."/>
            <person name="Maruyama T."/>
            <person name="Hatada Y."/>
        </authorList>
    </citation>
    <scope>NUCLEOTIDE SEQUENCE</scope>
    <source>
        <strain evidence="5">JIR-001</strain>
    </source>
</reference>
<evidence type="ECO:0000256" key="3">
    <source>
        <dbReference type="ARBA" id="ARBA00023145"/>
    </source>
</evidence>
<dbReference type="Pfam" id="PF03418">
    <property type="entry name" value="Peptidase_A25"/>
    <property type="match status" value="1"/>
</dbReference>
<dbReference type="EC" id="3.4.24.78" evidence="4"/>
<dbReference type="EMBL" id="AP024601">
    <property type="protein sequence ID" value="BCU82444.1"/>
    <property type="molecule type" value="Genomic_DNA"/>
</dbReference>
<sequence length="375" mass="41090">MAHDTNKRDEAKDRPMLDLSALAIRTDLAREAHDLALKGREEGEIPGVRMEEYEEDGIKTSWIWVENEEGARALGKQQGTYLTLEVPGLRSKDSELQHRVAVHFSREFSRFLEESGIAEDDKILVVGLGNWNVTADALGPFVVKHTLITRHLFQLMPEQVEEGYRSVSAISPGVMGTTGIETSEIVRGLVEKTKPDAVIAVDSLASRALTRVNTTIQVADSGINPGSGVGNKRKALNRDTLGVPVIAIGVPTVVDAATITYDTIELVMSHLHREMNQKKPANPLDPLNRPDLKELQNQKVDEAAKNRFLGLIGGLSDEEKRQLIHEVLSPLGQNLIVTPKEVDDFISDIGKLVADGINCALHESVTIDNVSAHTT</sequence>
<dbReference type="PIRSF" id="PIRSF019549">
    <property type="entry name" value="Peptidase_A25"/>
    <property type="match status" value="1"/>
</dbReference>
<name>A0A8D5UG18_9BACL</name>
<dbReference type="GO" id="GO:0006508">
    <property type="term" value="P:proteolysis"/>
    <property type="evidence" value="ECO:0007669"/>
    <property type="project" value="UniProtKB-UniRule"/>
</dbReference>
<dbReference type="InterPro" id="IPR023430">
    <property type="entry name" value="Pept_HybD-like_dom_sf"/>
</dbReference>
<dbReference type="Gene3D" id="3.40.50.1450">
    <property type="entry name" value="HybD-like"/>
    <property type="match status" value="1"/>
</dbReference>
<dbReference type="GO" id="GO:0004222">
    <property type="term" value="F:metalloendopeptidase activity"/>
    <property type="evidence" value="ECO:0007669"/>
    <property type="project" value="UniProtKB-UniRule"/>
</dbReference>
<accession>A0A8D5UG18</accession>
<feature type="chain" id="PRO_5035029535" description="Germination protease" evidence="4">
    <location>
        <begin position="28"/>
        <end position="375"/>
    </location>
</feature>
<evidence type="ECO:0000256" key="2">
    <source>
        <dbReference type="ARBA" id="ARBA00022801"/>
    </source>
</evidence>
<protein>
    <recommendedName>
        <fullName evidence="4">Germination protease</fullName>
        <ecNumber evidence="4">3.4.24.78</ecNumber>
    </recommendedName>
    <alternativeName>
        <fullName evidence="4">GPR endopeptidase</fullName>
    </alternativeName>
    <alternativeName>
        <fullName evidence="4">Germination proteinase</fullName>
    </alternativeName>
    <alternativeName>
        <fullName evidence="4">Spore protease</fullName>
    </alternativeName>
</protein>
<comment type="PTM">
    <text evidence="4">Autoproteolytically processed. The inactive tetrameric zymogen termed p46 autoprocesses to a smaller form termed p41, which is active only during spore germination.</text>
</comment>
<evidence type="ECO:0000256" key="4">
    <source>
        <dbReference type="HAMAP-Rule" id="MF_00626"/>
    </source>
</evidence>
<feature type="propeptide" id="PRO_5035029536" evidence="4">
    <location>
        <begin position="1"/>
        <end position="27"/>
    </location>
</feature>
<dbReference type="InterPro" id="IPR005080">
    <property type="entry name" value="Peptidase_A25"/>
</dbReference>
<keyword evidence="3 4" id="KW-0865">Zymogen</keyword>
<keyword evidence="1 4" id="KW-0645">Protease</keyword>